<comment type="caution">
    <text evidence="11">The sequence shown here is derived from an EMBL/GenBank/DDBJ whole genome shotgun (WGS) entry which is preliminary data.</text>
</comment>
<dbReference type="PANTHER" id="PTHR38042">
    <property type="entry name" value="UROPORPHYRINOGEN-III SYNTHASE, CHLOROPLASTIC"/>
    <property type="match status" value="1"/>
</dbReference>
<evidence type="ECO:0000256" key="4">
    <source>
        <dbReference type="ARBA" id="ARBA00023239"/>
    </source>
</evidence>
<evidence type="ECO:0000256" key="1">
    <source>
        <dbReference type="ARBA" id="ARBA00004772"/>
    </source>
</evidence>
<dbReference type="GO" id="GO:0006780">
    <property type="term" value="P:uroporphyrinogen III biosynthetic process"/>
    <property type="evidence" value="ECO:0007669"/>
    <property type="project" value="UniProtKB-UniRule"/>
</dbReference>
<dbReference type="PANTHER" id="PTHR38042:SF1">
    <property type="entry name" value="UROPORPHYRINOGEN-III SYNTHASE, CHLOROPLASTIC"/>
    <property type="match status" value="1"/>
</dbReference>
<evidence type="ECO:0000259" key="10">
    <source>
        <dbReference type="Pfam" id="PF02602"/>
    </source>
</evidence>
<comment type="catalytic activity">
    <reaction evidence="8 9">
        <text>hydroxymethylbilane = uroporphyrinogen III + H2O</text>
        <dbReference type="Rhea" id="RHEA:18965"/>
        <dbReference type="ChEBI" id="CHEBI:15377"/>
        <dbReference type="ChEBI" id="CHEBI:57308"/>
        <dbReference type="ChEBI" id="CHEBI:57845"/>
        <dbReference type="EC" id="4.2.1.75"/>
    </reaction>
</comment>
<dbReference type="CDD" id="cd06578">
    <property type="entry name" value="HemD"/>
    <property type="match status" value="1"/>
</dbReference>
<sequence length="266" mass="29011">MGSSKLPSKLSELRVLITRPQHQHASLCSAIEDHGGEAKHFPLFAIEAVSEPILVQQIKTKVENLDNYKLVIFISTNAVKFGALWINDYWQRFPLGVRVLAIGPSTARKVSIELNCTVVNSDAGASSEDILLLDELGDISGGKVAIVRGIGGRELLAESLRQRGAEVDYIEVYRRMPTQKSGEELVNVLTQENINILVVTSGESLARLDWLIKDAAQRAHTIRSIPIIVPSNRVAKDAVQLGYTGVKLALGADDEAIINALQEIAN</sequence>
<dbReference type="GO" id="GO:0004852">
    <property type="term" value="F:uroporphyrinogen-III synthase activity"/>
    <property type="evidence" value="ECO:0007669"/>
    <property type="project" value="UniProtKB-UniRule"/>
</dbReference>
<name>A0A2A5WDP7_9GAMM</name>
<evidence type="ECO:0000313" key="11">
    <source>
        <dbReference type="EMBL" id="PDH34620.1"/>
    </source>
</evidence>
<evidence type="ECO:0000256" key="8">
    <source>
        <dbReference type="ARBA" id="ARBA00048617"/>
    </source>
</evidence>
<dbReference type="EC" id="4.2.1.75" evidence="3 9"/>
<dbReference type="InterPro" id="IPR003754">
    <property type="entry name" value="4pyrrol_synth_uPrphyn_synth"/>
</dbReference>
<protein>
    <recommendedName>
        <fullName evidence="7 9">Uroporphyrinogen-III synthase</fullName>
        <ecNumber evidence="3 9">4.2.1.75</ecNumber>
    </recommendedName>
</protein>
<gene>
    <name evidence="11" type="ORF">CNF02_04485</name>
</gene>
<feature type="domain" description="Tetrapyrrole biosynthesis uroporphyrinogen III synthase" evidence="10">
    <location>
        <begin position="29"/>
        <end position="256"/>
    </location>
</feature>
<accession>A0A2A5WDP7</accession>
<reference evidence="11 12" key="1">
    <citation type="submission" date="2017-08" db="EMBL/GenBank/DDBJ databases">
        <title>Fine stratification of microbial communities through a metagenomic profile of the photic zone.</title>
        <authorList>
            <person name="Haro-Moreno J.M."/>
            <person name="Lopez-Perez M."/>
            <person name="De La Torre J."/>
            <person name="Picazo A."/>
            <person name="Camacho A."/>
            <person name="Rodriguez-Valera F."/>
        </authorList>
    </citation>
    <scope>NUCLEOTIDE SEQUENCE [LARGE SCALE GENOMIC DNA]</scope>
    <source>
        <strain evidence="11">MED-G28</strain>
    </source>
</reference>
<dbReference type="GO" id="GO:0006782">
    <property type="term" value="P:protoporphyrinogen IX biosynthetic process"/>
    <property type="evidence" value="ECO:0007669"/>
    <property type="project" value="UniProtKB-UniRule"/>
</dbReference>
<dbReference type="Proteomes" id="UP000219329">
    <property type="component" value="Unassembled WGS sequence"/>
</dbReference>
<evidence type="ECO:0000256" key="5">
    <source>
        <dbReference type="ARBA" id="ARBA00023244"/>
    </source>
</evidence>
<dbReference type="EMBL" id="NTJZ01000003">
    <property type="protein sequence ID" value="PDH34620.1"/>
    <property type="molecule type" value="Genomic_DNA"/>
</dbReference>
<keyword evidence="4 9" id="KW-0456">Lyase</keyword>
<evidence type="ECO:0000256" key="9">
    <source>
        <dbReference type="RuleBase" id="RU366031"/>
    </source>
</evidence>
<organism evidence="11 12">
    <name type="scientific">OM182 bacterium MED-G28</name>
    <dbReference type="NCBI Taxonomy" id="1986256"/>
    <lineage>
        <taxon>Bacteria</taxon>
        <taxon>Pseudomonadati</taxon>
        <taxon>Pseudomonadota</taxon>
        <taxon>Gammaproteobacteria</taxon>
        <taxon>OMG group</taxon>
        <taxon>OM182 clade</taxon>
    </lineage>
</organism>
<evidence type="ECO:0000256" key="3">
    <source>
        <dbReference type="ARBA" id="ARBA00013109"/>
    </source>
</evidence>
<dbReference type="InterPro" id="IPR039793">
    <property type="entry name" value="UROS/Hem4"/>
</dbReference>
<evidence type="ECO:0000313" key="12">
    <source>
        <dbReference type="Proteomes" id="UP000219329"/>
    </source>
</evidence>
<comment type="function">
    <text evidence="6 9">Catalyzes cyclization of the linear tetrapyrrole, hydroxymethylbilane, to the macrocyclic uroporphyrinogen III.</text>
</comment>
<evidence type="ECO:0000256" key="6">
    <source>
        <dbReference type="ARBA" id="ARBA00037589"/>
    </source>
</evidence>
<dbReference type="SUPFAM" id="SSF69618">
    <property type="entry name" value="HemD-like"/>
    <property type="match status" value="1"/>
</dbReference>
<dbReference type="AlphaFoldDB" id="A0A2A5WDP7"/>
<evidence type="ECO:0000256" key="7">
    <source>
        <dbReference type="ARBA" id="ARBA00040167"/>
    </source>
</evidence>
<proteinExistence type="inferred from homology"/>
<comment type="pathway">
    <text evidence="1 9">Porphyrin-containing compound metabolism; protoporphyrin-IX biosynthesis; coproporphyrinogen-III from 5-aminolevulinate: step 3/4.</text>
</comment>
<dbReference type="UniPathway" id="UPA00251">
    <property type="reaction ID" value="UER00320"/>
</dbReference>
<evidence type="ECO:0000256" key="2">
    <source>
        <dbReference type="ARBA" id="ARBA00008133"/>
    </source>
</evidence>
<dbReference type="Pfam" id="PF02602">
    <property type="entry name" value="HEM4"/>
    <property type="match status" value="1"/>
</dbReference>
<comment type="similarity">
    <text evidence="2 9">Belongs to the uroporphyrinogen-III synthase family.</text>
</comment>
<dbReference type="InterPro" id="IPR036108">
    <property type="entry name" value="4pyrrol_syn_uPrphyn_synt_sf"/>
</dbReference>
<keyword evidence="5 9" id="KW-0627">Porphyrin biosynthesis</keyword>
<dbReference type="Gene3D" id="3.40.50.10090">
    <property type="match status" value="2"/>
</dbReference>